<dbReference type="InterPro" id="IPR052414">
    <property type="entry name" value="U3_snoRNA-assoc_WDR"/>
</dbReference>
<dbReference type="SMART" id="SM00320">
    <property type="entry name" value="WD40"/>
    <property type="match status" value="3"/>
</dbReference>
<evidence type="ECO:0000313" key="4">
    <source>
        <dbReference type="Proteomes" id="UP000664859"/>
    </source>
</evidence>
<organism evidence="3 4">
    <name type="scientific">Tribonema minus</name>
    <dbReference type="NCBI Taxonomy" id="303371"/>
    <lineage>
        <taxon>Eukaryota</taxon>
        <taxon>Sar</taxon>
        <taxon>Stramenopiles</taxon>
        <taxon>Ochrophyta</taxon>
        <taxon>PX clade</taxon>
        <taxon>Xanthophyceae</taxon>
        <taxon>Tribonematales</taxon>
        <taxon>Tribonemataceae</taxon>
        <taxon>Tribonema</taxon>
    </lineage>
</organism>
<comment type="subcellular location">
    <subcellularLocation>
        <location evidence="1">Nucleus</location>
    </subcellularLocation>
</comment>
<dbReference type="OrthoDB" id="30195at2759"/>
<keyword evidence="2" id="KW-0539">Nucleus</keyword>
<proteinExistence type="predicted"/>
<name>A0A836CFG8_9STRA</name>
<reference evidence="3" key="1">
    <citation type="submission" date="2021-02" db="EMBL/GenBank/DDBJ databases">
        <title>First Annotated Genome of the Yellow-green Alga Tribonema minus.</title>
        <authorList>
            <person name="Mahan K.M."/>
        </authorList>
    </citation>
    <scope>NUCLEOTIDE SEQUENCE</scope>
    <source>
        <strain evidence="3">UTEX B ZZ1240</strain>
    </source>
</reference>
<evidence type="ECO:0000256" key="1">
    <source>
        <dbReference type="ARBA" id="ARBA00004123"/>
    </source>
</evidence>
<accession>A0A836CFG8</accession>
<dbReference type="PANTHER" id="PTHR44267">
    <property type="entry name" value="WD REPEAT-CONTAINING PROTEIN 43"/>
    <property type="match status" value="1"/>
</dbReference>
<dbReference type="SUPFAM" id="SSF50978">
    <property type="entry name" value="WD40 repeat-like"/>
    <property type="match status" value="1"/>
</dbReference>
<dbReference type="InterPro" id="IPR036322">
    <property type="entry name" value="WD40_repeat_dom_sf"/>
</dbReference>
<dbReference type="GO" id="GO:0005730">
    <property type="term" value="C:nucleolus"/>
    <property type="evidence" value="ECO:0007669"/>
    <property type="project" value="TreeGrafter"/>
</dbReference>
<dbReference type="Gene3D" id="2.130.10.10">
    <property type="entry name" value="YVTN repeat-like/Quinoprotein amine dehydrogenase"/>
    <property type="match status" value="1"/>
</dbReference>
<evidence type="ECO:0000256" key="2">
    <source>
        <dbReference type="ARBA" id="ARBA00023242"/>
    </source>
</evidence>
<dbReference type="Pfam" id="PF00400">
    <property type="entry name" value="WD40"/>
    <property type="match status" value="1"/>
</dbReference>
<comment type="caution">
    <text evidence="3">The sequence shown here is derived from an EMBL/GenBank/DDBJ whole genome shotgun (WGS) entry which is preliminary data.</text>
</comment>
<dbReference type="InterPro" id="IPR015943">
    <property type="entry name" value="WD40/YVTN_repeat-like_dom_sf"/>
</dbReference>
<dbReference type="PANTHER" id="PTHR44267:SF1">
    <property type="entry name" value="WD REPEAT-CONTAINING PROTEIN 43"/>
    <property type="match status" value="1"/>
</dbReference>
<protein>
    <submittedName>
        <fullName evidence="3">WD40-repeat-containing domain protein</fullName>
    </submittedName>
</protein>
<evidence type="ECO:0000313" key="3">
    <source>
        <dbReference type="EMBL" id="KAG5183263.1"/>
    </source>
</evidence>
<dbReference type="InterPro" id="IPR001680">
    <property type="entry name" value="WD40_rpt"/>
</dbReference>
<dbReference type="EMBL" id="JAFCMP010000223">
    <property type="protein sequence ID" value="KAG5183263.1"/>
    <property type="molecule type" value="Genomic_DNA"/>
</dbReference>
<dbReference type="Proteomes" id="UP000664859">
    <property type="component" value="Unassembled WGS sequence"/>
</dbReference>
<keyword evidence="4" id="KW-1185">Reference proteome</keyword>
<dbReference type="GO" id="GO:0000462">
    <property type="term" value="P:maturation of SSU-rRNA from tricistronic rRNA transcript (SSU-rRNA, 5.8S rRNA, LSU-rRNA)"/>
    <property type="evidence" value="ECO:0007669"/>
    <property type="project" value="TreeGrafter"/>
</dbReference>
<dbReference type="AlphaFoldDB" id="A0A836CFG8"/>
<gene>
    <name evidence="3" type="ORF">JKP88DRAFT_317741</name>
</gene>
<sequence length="362" mass="38042">MVTSGHVVILPTLDTELRASGTRDGLEEQQVAAVPSVDNKGSPRCSRHQCHAAIAVRKLSSSTNRTSAKQTLKSAVLAAHKGQLLAVVNSSSRFKLWDVTTGTARQQYVDAKHAARAVSAIAWHRPQPPAASQSKKRSSSGAQKASSLGLLALGSDDGAVTVWDLQRGVVRTVLSDPSAAAAVSCLAFSLDGTQLYSGSKDDKKVVEWGLEAGEVLRKLKSAHIFFCAGEDEAAAISLALPAPVQHLVSECKSSETGSAESVTVLAVCEGGVLALVRADVGVQGGEVGRVTACQISGGPEHVNDAARGDSALPTECHASDDTVRECHFVSRSHPHPCIHCHIFNFKFNNDVPPPCEQPGSHE</sequence>